<feature type="transmembrane region" description="Helical" evidence="6">
    <location>
        <begin position="178"/>
        <end position="199"/>
    </location>
</feature>
<sequence>MNSALNTEYLAASQSWRLLEVAIILVVIEITFTALYITSKLRMSVVQGPDFYLMICALLVNLCMVAVCFTYVKLGGLGHHIEAVTPQEVVSFTKSKMALIYLYITAVTLPKLAILCLYLRLFKAKGYRYAAYGIAGFLVITLALAWVLASVMCTPFAFNWDETIPGGKCLNKELLYALMSMPNIGTDIAMFILPLPVIWRLKMTRNQKIGLTITFLTGSMGIVTAVIRLVVFQRLSADYDFYWSSTDTVMWTIIEPGIYLIAATLPSLRTLFNPYIKRLRASTLRKRFSLTNQSGPDKLRENAKEAKESHVSTLPQELATHKNVSRPKTVVVSCGTPVRDSIQCFSRLEGPWQPDLVIDRPQSLVTCYKGTSIIDALSNRREDSGAIDGSSEAERNPFVIRVEKTTSLSIEPRVVKGVSEMV</sequence>
<dbReference type="GO" id="GO:0016020">
    <property type="term" value="C:membrane"/>
    <property type="evidence" value="ECO:0007669"/>
    <property type="project" value="UniProtKB-SubCell"/>
</dbReference>
<feature type="transmembrane region" description="Helical" evidence="6">
    <location>
        <begin position="211"/>
        <end position="231"/>
    </location>
</feature>
<evidence type="ECO:0000256" key="2">
    <source>
        <dbReference type="ARBA" id="ARBA00022692"/>
    </source>
</evidence>
<protein>
    <recommendedName>
        <fullName evidence="7">Rhodopsin domain-containing protein</fullName>
    </recommendedName>
</protein>
<dbReference type="OrthoDB" id="5401779at2759"/>
<evidence type="ECO:0000313" key="9">
    <source>
        <dbReference type="Proteomes" id="UP000696280"/>
    </source>
</evidence>
<proteinExistence type="inferred from homology"/>
<evidence type="ECO:0000259" key="7">
    <source>
        <dbReference type="Pfam" id="PF20684"/>
    </source>
</evidence>
<dbReference type="InterPro" id="IPR052337">
    <property type="entry name" value="SAT4-like"/>
</dbReference>
<dbReference type="InterPro" id="IPR049326">
    <property type="entry name" value="Rhodopsin_dom_fungi"/>
</dbReference>
<comment type="similarity">
    <text evidence="5">Belongs to the SAT4 family.</text>
</comment>
<feature type="transmembrane region" description="Helical" evidence="6">
    <location>
        <begin position="131"/>
        <end position="158"/>
    </location>
</feature>
<dbReference type="PANTHER" id="PTHR33048:SF47">
    <property type="entry name" value="INTEGRAL MEMBRANE PROTEIN-RELATED"/>
    <property type="match status" value="1"/>
</dbReference>
<evidence type="ECO:0000256" key="1">
    <source>
        <dbReference type="ARBA" id="ARBA00004141"/>
    </source>
</evidence>
<dbReference type="Proteomes" id="UP000696280">
    <property type="component" value="Unassembled WGS sequence"/>
</dbReference>
<feature type="transmembrane region" description="Helical" evidence="6">
    <location>
        <begin position="51"/>
        <end position="72"/>
    </location>
</feature>
<name>A0A9N9L428_9HELO</name>
<comment type="caution">
    <text evidence="8">The sequence shown here is derived from an EMBL/GenBank/DDBJ whole genome shotgun (WGS) entry which is preliminary data.</text>
</comment>
<feature type="transmembrane region" description="Helical" evidence="6">
    <location>
        <begin position="18"/>
        <end position="39"/>
    </location>
</feature>
<dbReference type="EMBL" id="CAJVRL010000092">
    <property type="protein sequence ID" value="CAG8959621.1"/>
    <property type="molecule type" value="Genomic_DNA"/>
</dbReference>
<dbReference type="AlphaFoldDB" id="A0A9N9L428"/>
<organism evidence="8 9">
    <name type="scientific">Hymenoscyphus fraxineus</name>
    <dbReference type="NCBI Taxonomy" id="746836"/>
    <lineage>
        <taxon>Eukaryota</taxon>
        <taxon>Fungi</taxon>
        <taxon>Dikarya</taxon>
        <taxon>Ascomycota</taxon>
        <taxon>Pezizomycotina</taxon>
        <taxon>Leotiomycetes</taxon>
        <taxon>Helotiales</taxon>
        <taxon>Helotiaceae</taxon>
        <taxon>Hymenoscyphus</taxon>
    </lineage>
</organism>
<keyword evidence="2 6" id="KW-0812">Transmembrane</keyword>
<dbReference type="PANTHER" id="PTHR33048">
    <property type="entry name" value="PTH11-LIKE INTEGRAL MEMBRANE PROTEIN (AFU_ORTHOLOGUE AFUA_5G11245)"/>
    <property type="match status" value="1"/>
</dbReference>
<dbReference type="Pfam" id="PF20684">
    <property type="entry name" value="Fung_rhodopsin"/>
    <property type="match status" value="1"/>
</dbReference>
<evidence type="ECO:0000313" key="8">
    <source>
        <dbReference type="EMBL" id="CAG8959621.1"/>
    </source>
</evidence>
<keyword evidence="4 6" id="KW-0472">Membrane</keyword>
<reference evidence="8" key="1">
    <citation type="submission" date="2021-07" db="EMBL/GenBank/DDBJ databases">
        <authorList>
            <person name="Durling M."/>
        </authorList>
    </citation>
    <scope>NUCLEOTIDE SEQUENCE</scope>
</reference>
<keyword evidence="9" id="KW-1185">Reference proteome</keyword>
<feature type="transmembrane region" description="Helical" evidence="6">
    <location>
        <begin position="251"/>
        <end position="272"/>
    </location>
</feature>
<keyword evidence="3 6" id="KW-1133">Transmembrane helix</keyword>
<feature type="domain" description="Rhodopsin" evidence="7">
    <location>
        <begin position="39"/>
        <end position="272"/>
    </location>
</feature>
<accession>A0A9N9L428</accession>
<evidence type="ECO:0000256" key="5">
    <source>
        <dbReference type="ARBA" id="ARBA00038359"/>
    </source>
</evidence>
<evidence type="ECO:0000256" key="6">
    <source>
        <dbReference type="SAM" id="Phobius"/>
    </source>
</evidence>
<gene>
    <name evidence="8" type="ORF">HYFRA_00001524</name>
</gene>
<comment type="subcellular location">
    <subcellularLocation>
        <location evidence="1">Membrane</location>
        <topology evidence="1">Multi-pass membrane protein</topology>
    </subcellularLocation>
</comment>
<evidence type="ECO:0000256" key="4">
    <source>
        <dbReference type="ARBA" id="ARBA00023136"/>
    </source>
</evidence>
<evidence type="ECO:0000256" key="3">
    <source>
        <dbReference type="ARBA" id="ARBA00022989"/>
    </source>
</evidence>
<feature type="transmembrane region" description="Helical" evidence="6">
    <location>
        <begin position="100"/>
        <end position="119"/>
    </location>
</feature>